<keyword evidence="3" id="KW-0816">Tricarboxylic acid cycle</keyword>
<evidence type="ECO:0000256" key="2">
    <source>
        <dbReference type="ARBA" id="ARBA00007769"/>
    </source>
</evidence>
<reference evidence="7 8" key="1">
    <citation type="journal article" date="2019" name="J. Hered.">
        <title>An Improved Genome Assembly for Drosophila navojoa, the Basal Species in the mojavensis Cluster.</title>
        <authorList>
            <person name="Vanderlinde T."/>
            <person name="Dupim E.G."/>
            <person name="Nazario-Yepiz N.O."/>
            <person name="Carvalho A.B."/>
        </authorList>
    </citation>
    <scope>NUCLEOTIDE SEQUENCE [LARGE SCALE GENOMIC DNA]</scope>
    <source>
        <strain evidence="7">Navoj_Jal97</strain>
        <tissue evidence="7">Whole organism</tissue>
    </source>
</reference>
<dbReference type="GO" id="GO:0006102">
    <property type="term" value="P:isocitrate metabolic process"/>
    <property type="evidence" value="ECO:0007669"/>
    <property type="project" value="TreeGrafter"/>
</dbReference>
<dbReference type="FunFam" id="3.40.718.10:FF:000001">
    <property type="entry name" value="Isocitrate dehydrogenase [NAD] subunit, mitochondrial"/>
    <property type="match status" value="1"/>
</dbReference>
<proteinExistence type="inferred from homology"/>
<dbReference type="Gene3D" id="3.40.718.10">
    <property type="entry name" value="Isopropylmalate Dehydrogenase"/>
    <property type="match status" value="1"/>
</dbReference>
<protein>
    <recommendedName>
        <fullName evidence="6">Isopropylmalate dehydrogenase-like domain-containing protein</fullName>
    </recommendedName>
</protein>
<organism evidence="7 8">
    <name type="scientific">Drosophila navojoa</name>
    <name type="common">Fruit fly</name>
    <dbReference type="NCBI Taxonomy" id="7232"/>
    <lineage>
        <taxon>Eukaryota</taxon>
        <taxon>Metazoa</taxon>
        <taxon>Ecdysozoa</taxon>
        <taxon>Arthropoda</taxon>
        <taxon>Hexapoda</taxon>
        <taxon>Insecta</taxon>
        <taxon>Pterygota</taxon>
        <taxon>Neoptera</taxon>
        <taxon>Endopterygota</taxon>
        <taxon>Diptera</taxon>
        <taxon>Brachycera</taxon>
        <taxon>Muscomorpha</taxon>
        <taxon>Ephydroidea</taxon>
        <taxon>Drosophilidae</taxon>
        <taxon>Drosophila</taxon>
    </lineage>
</organism>
<dbReference type="EMBL" id="LSRL02000228">
    <property type="protein sequence ID" value="TDG42484.1"/>
    <property type="molecule type" value="Genomic_DNA"/>
</dbReference>
<dbReference type="SUPFAM" id="SSF53659">
    <property type="entry name" value="Isocitrate/Isopropylmalate dehydrogenase-like"/>
    <property type="match status" value="1"/>
</dbReference>
<dbReference type="GO" id="GO:0006099">
    <property type="term" value="P:tricarboxylic acid cycle"/>
    <property type="evidence" value="ECO:0007669"/>
    <property type="project" value="UniProtKB-KW"/>
</dbReference>
<evidence type="ECO:0000256" key="4">
    <source>
        <dbReference type="ARBA" id="ARBA00022946"/>
    </source>
</evidence>
<evidence type="ECO:0000259" key="6">
    <source>
        <dbReference type="SMART" id="SM01329"/>
    </source>
</evidence>
<dbReference type="OrthoDB" id="10261637at2759"/>
<keyword evidence="8" id="KW-1185">Reference proteome</keyword>
<sequence length="415" mass="46041">MAIRLTQKLLQAQVPFLTRGYPLLVTKEKTEDVAHTKSALQKKVTDTDIPSAQYGGRHGVTMLPGGGIGPELMGYVREIFRYCGAPIDFEVIDIDPSTEGNDDLEYAITSIKRNGVALKGNIETKSQSLSEVSRNVAIRNELDLYVNVVHCKSYPGIPARHKDVDIVLIRQNTDGEYAMLEHESVRGVVESMKVVTVDNAERVARYAFEYARQNNRKRVTTIHKANIMKLSDGLFLEVANRVHKDYPELEHNNMIIDNTCMQAVSNPHQFDVMNMTNLYGTIVSNVICGLIGGAGLISGRNYGDHYAVFEPGTRNTGTAIAGKNIANPVAMINASIDMLNHLGHKEHAQVIYDATYQTIVNDAIRTPDLGGNHSSTDVVENILKILSAKRVNCVILQSFFRLINALNYFDSFKLC</sequence>
<evidence type="ECO:0000313" key="8">
    <source>
        <dbReference type="Proteomes" id="UP000295192"/>
    </source>
</evidence>
<dbReference type="InterPro" id="IPR004434">
    <property type="entry name" value="Isocitrate_DH_NAD"/>
</dbReference>
<dbReference type="PANTHER" id="PTHR11835">
    <property type="entry name" value="DECARBOXYLATING DEHYDROGENASES-ISOCITRATE, ISOPROPYLMALATE, TARTRATE"/>
    <property type="match status" value="1"/>
</dbReference>
<evidence type="ECO:0000313" key="7">
    <source>
        <dbReference type="EMBL" id="TDG42484.1"/>
    </source>
</evidence>
<dbReference type="NCBIfam" id="TIGR00175">
    <property type="entry name" value="mito_nad_idh"/>
    <property type="match status" value="1"/>
</dbReference>
<evidence type="ECO:0000256" key="1">
    <source>
        <dbReference type="ARBA" id="ARBA00004173"/>
    </source>
</evidence>
<dbReference type="OMA" id="PWSCDYY"/>
<dbReference type="AlphaFoldDB" id="A0A484B1D1"/>
<dbReference type="SMART" id="SM01329">
    <property type="entry name" value="Iso_dh"/>
    <property type="match status" value="1"/>
</dbReference>
<dbReference type="STRING" id="7232.A0A484B1D1"/>
<dbReference type="InterPro" id="IPR024084">
    <property type="entry name" value="IsoPropMal-DH-like_dom"/>
</dbReference>
<dbReference type="Proteomes" id="UP000295192">
    <property type="component" value="Unassembled WGS sequence"/>
</dbReference>
<keyword evidence="5" id="KW-0496">Mitochondrion</keyword>
<comment type="similarity">
    <text evidence="2">Belongs to the isocitrate and isopropylmalate dehydrogenases family.</text>
</comment>
<evidence type="ECO:0000256" key="5">
    <source>
        <dbReference type="ARBA" id="ARBA00023128"/>
    </source>
</evidence>
<comment type="caution">
    <text evidence="7">The sequence shown here is derived from an EMBL/GenBank/DDBJ whole genome shotgun (WGS) entry which is preliminary data.</text>
</comment>
<gene>
    <name evidence="7" type="ORF">AWZ03_011092</name>
</gene>
<accession>A0A484B1D1</accession>
<feature type="domain" description="Isopropylmalate dehydrogenase-like" evidence="6">
    <location>
        <begin position="59"/>
        <end position="382"/>
    </location>
</feature>
<keyword evidence="4" id="KW-0809">Transit peptide</keyword>
<comment type="subcellular location">
    <subcellularLocation>
        <location evidence="1">Mitochondrion</location>
    </subcellularLocation>
</comment>
<dbReference type="GO" id="GO:0005739">
    <property type="term" value="C:mitochondrion"/>
    <property type="evidence" value="ECO:0007669"/>
    <property type="project" value="UniProtKB-SubCell"/>
</dbReference>
<dbReference type="Pfam" id="PF00180">
    <property type="entry name" value="Iso_dh"/>
    <property type="match status" value="1"/>
</dbReference>
<name>A0A484B1D1_DRONA</name>
<dbReference type="PANTHER" id="PTHR11835:SF60">
    <property type="entry name" value="ISOCITRATE DEHYDROGENASE [NAD] SUBUNIT, MITOCHONDRIAL"/>
    <property type="match status" value="1"/>
</dbReference>
<evidence type="ECO:0000256" key="3">
    <source>
        <dbReference type="ARBA" id="ARBA00022532"/>
    </source>
</evidence>